<dbReference type="InterPro" id="IPR009679">
    <property type="entry name" value="Phage_186_CII-like"/>
</dbReference>
<protein>
    <submittedName>
        <fullName evidence="1">Uncharacterized protein</fullName>
    </submittedName>
</protein>
<dbReference type="EMBL" id="VZPE01000004">
    <property type="protein sequence ID" value="KAB0571253.1"/>
    <property type="molecule type" value="Genomic_DNA"/>
</dbReference>
<sequence>MALANEAWFLRIKSAQRDLIKYCGGIERVSEITSISKSHVGRWNNTTDTDLMSLNAVYMLEHECGVPVVTTAMAALNGRRLADPDDDVRAAGNLLAAHSDVMRNTSELMNVSAQAFADGRVTHAEATQMDRVSSNLERSVTELRTSISHQMANARRGDASLRIVGDE</sequence>
<organism evidence="1">
    <name type="scientific">Brucella pituitosa</name>
    <dbReference type="NCBI Taxonomy" id="571256"/>
    <lineage>
        <taxon>Bacteria</taxon>
        <taxon>Pseudomonadati</taxon>
        <taxon>Pseudomonadota</taxon>
        <taxon>Alphaproteobacteria</taxon>
        <taxon>Hyphomicrobiales</taxon>
        <taxon>Brucellaceae</taxon>
        <taxon>Brucella/Ochrobactrum group</taxon>
        <taxon>Brucella</taxon>
    </lineage>
</organism>
<dbReference type="AlphaFoldDB" id="A0A643F0P0"/>
<evidence type="ECO:0000313" key="1">
    <source>
        <dbReference type="EMBL" id="KAB0571253.1"/>
    </source>
</evidence>
<name>A0A643F0P0_9HYPH</name>
<comment type="caution">
    <text evidence="1">The sequence shown here is derived from an EMBL/GenBank/DDBJ whole genome shotgun (WGS) entry which is preliminary data.</text>
</comment>
<accession>A0A643F0P0</accession>
<gene>
    <name evidence="1" type="ORF">F7Q93_11040</name>
</gene>
<dbReference type="RefSeq" id="WP_128094325.1">
    <property type="nucleotide sequence ID" value="NZ_JBHEEN010000004.1"/>
</dbReference>
<reference evidence="1" key="1">
    <citation type="submission" date="2019-09" db="EMBL/GenBank/DDBJ databases">
        <title>Draft genome sequences of 48 bacterial type strains from the CCUG.</title>
        <authorList>
            <person name="Tunovic T."/>
            <person name="Pineiro-Iglesias B."/>
            <person name="Unosson C."/>
            <person name="Inganas E."/>
            <person name="Ohlen M."/>
            <person name="Cardew S."/>
            <person name="Jensie-Markopoulos S."/>
            <person name="Salva-Serra F."/>
            <person name="Jaen-Luchoro D."/>
            <person name="Karlsson R."/>
            <person name="Svensson-Stadler L."/>
            <person name="Chun J."/>
            <person name="Moore E."/>
        </authorList>
    </citation>
    <scope>NUCLEOTIDE SEQUENCE</scope>
    <source>
        <strain evidence="1">CCUG 50899</strain>
    </source>
</reference>
<dbReference type="Pfam" id="PF06892">
    <property type="entry name" value="Phage_CP76"/>
    <property type="match status" value="1"/>
</dbReference>
<proteinExistence type="predicted"/>